<keyword evidence="3 6" id="KW-0812">Transmembrane</keyword>
<keyword evidence="5 6" id="KW-0472">Membrane</keyword>
<dbReference type="Proteomes" id="UP001107558">
    <property type="component" value="Chromosome 3"/>
</dbReference>
<feature type="transmembrane region" description="Helical" evidence="6">
    <location>
        <begin position="356"/>
        <end position="381"/>
    </location>
</feature>
<evidence type="ECO:0000256" key="6">
    <source>
        <dbReference type="RuleBase" id="RU368066"/>
    </source>
</evidence>
<evidence type="ECO:0000313" key="7">
    <source>
        <dbReference type="EMBL" id="KAG5673587.1"/>
    </source>
</evidence>
<sequence>MNEFLCCCCDKKRNQKVSPDLMTSAIGSTTSEKSSESIIVAPIERKCTDVFFLVLNIAFVIALAVLISYCFIYGDIKRILNGFDDCGNVCGTLNDVDIKLGCKGADKRKEKFLLVEKSENPMQPENPYIHRKCVEKCENEGHWTFINRCIPKKQKEVTSENLLSRTGLVSFFQDISEDLTSCWKQMIYVCFISFAFSFIVLVLFRYVVGFVVWIVLIASVLIGLLATIFLWIKYGQNVKDPDSERVTTYLISSIIATIVTVLIALLIFVMRKRIDLVIQLFSEAGKAIADMPMLLFEPLLTFTALIGTIALWFYFALIIESAGKLQVHDSTTGANGKISYVKDGVIKSARWMNIFAFLWFTTFLFGCQDFIIAGSVSKWFFTRNKNKKLNLPIITTFGHLIRYHLGSICFGSVLIAIVQFARITLKIIENTFENSQNRIAMWIMTACKCCLMCFENFIQYLSKNAYVIITINGSSFCVASKRAFKLLSSNALQVLAINSVGDFVLLLGKIFVVTATVLIAIEMIQNIEGLHYRWIPVLLCGIFAFLVSHCFLTVYEMTIDTIFLCFCEDCEQNDGINRPYYMSRNLMEFVQNSKQSFNNISGNKKNAWNSNNNVNVNGIQTVA</sequence>
<proteinExistence type="inferred from homology"/>
<dbReference type="InterPro" id="IPR007603">
    <property type="entry name" value="Choline_transptr-like"/>
</dbReference>
<keyword evidence="4 6" id="KW-1133">Transmembrane helix</keyword>
<organism evidence="7 8">
    <name type="scientific">Polypedilum vanderplanki</name>
    <name type="common">Sleeping chironomid midge</name>
    <dbReference type="NCBI Taxonomy" id="319348"/>
    <lineage>
        <taxon>Eukaryota</taxon>
        <taxon>Metazoa</taxon>
        <taxon>Ecdysozoa</taxon>
        <taxon>Arthropoda</taxon>
        <taxon>Hexapoda</taxon>
        <taxon>Insecta</taxon>
        <taxon>Pterygota</taxon>
        <taxon>Neoptera</taxon>
        <taxon>Endopterygota</taxon>
        <taxon>Diptera</taxon>
        <taxon>Nematocera</taxon>
        <taxon>Chironomoidea</taxon>
        <taxon>Chironomidae</taxon>
        <taxon>Chironominae</taxon>
        <taxon>Polypedilum</taxon>
        <taxon>Polypedilum</taxon>
    </lineage>
</organism>
<comment type="similarity">
    <text evidence="2 6">Belongs to the CTL (choline transporter-like) family.</text>
</comment>
<comment type="subcellular location">
    <subcellularLocation>
        <location evidence="6">Cell membrane</location>
        <topology evidence="6">Multi-pass membrane protein</topology>
    </subcellularLocation>
    <subcellularLocation>
        <location evidence="1">Membrane</location>
        <topology evidence="1">Multi-pass membrane protein</topology>
    </subcellularLocation>
</comment>
<dbReference type="PANTHER" id="PTHR12385">
    <property type="entry name" value="CHOLINE TRANSPORTER-LIKE (SLC FAMILY 44)"/>
    <property type="match status" value="1"/>
</dbReference>
<feature type="transmembrane region" description="Helical" evidence="6">
    <location>
        <begin position="533"/>
        <end position="555"/>
    </location>
</feature>
<evidence type="ECO:0000256" key="5">
    <source>
        <dbReference type="ARBA" id="ARBA00023136"/>
    </source>
</evidence>
<evidence type="ECO:0000256" key="2">
    <source>
        <dbReference type="ARBA" id="ARBA00007168"/>
    </source>
</evidence>
<accession>A0A9J6BVN1</accession>
<feature type="transmembrane region" description="Helical" evidence="6">
    <location>
        <begin position="186"/>
        <end position="204"/>
    </location>
</feature>
<feature type="transmembrane region" description="Helical" evidence="6">
    <location>
        <begin position="439"/>
        <end position="458"/>
    </location>
</feature>
<comment type="caution">
    <text evidence="7">The sequence shown here is derived from an EMBL/GenBank/DDBJ whole genome shotgun (WGS) entry which is preliminary data.</text>
</comment>
<dbReference type="GO" id="GO:0022857">
    <property type="term" value="F:transmembrane transporter activity"/>
    <property type="evidence" value="ECO:0007669"/>
    <property type="project" value="UniProtKB-UniRule"/>
</dbReference>
<evidence type="ECO:0000256" key="3">
    <source>
        <dbReference type="ARBA" id="ARBA00022692"/>
    </source>
</evidence>
<name>A0A9J6BVN1_POLVA</name>
<feature type="transmembrane region" description="Helical" evidence="6">
    <location>
        <begin position="210"/>
        <end position="234"/>
    </location>
</feature>
<dbReference type="PANTHER" id="PTHR12385:SF96">
    <property type="entry name" value="CHOLINE TRANSPORTER-LIKE PROTEIN"/>
    <property type="match status" value="1"/>
</dbReference>
<dbReference type="Pfam" id="PF04515">
    <property type="entry name" value="Choline_transpo"/>
    <property type="match status" value="1"/>
</dbReference>
<feature type="transmembrane region" description="Helical" evidence="6">
    <location>
        <begin position="401"/>
        <end position="418"/>
    </location>
</feature>
<feature type="transmembrane region" description="Helical" evidence="6">
    <location>
        <begin position="299"/>
        <end position="319"/>
    </location>
</feature>
<gene>
    <name evidence="7" type="ORF">PVAND_003622</name>
</gene>
<feature type="transmembrane region" description="Helical" evidence="6">
    <location>
        <begin position="246"/>
        <end position="270"/>
    </location>
</feature>
<evidence type="ECO:0000256" key="4">
    <source>
        <dbReference type="ARBA" id="ARBA00022989"/>
    </source>
</evidence>
<feature type="transmembrane region" description="Helical" evidence="6">
    <location>
        <begin position="496"/>
        <end position="521"/>
    </location>
</feature>
<dbReference type="GO" id="GO:0005886">
    <property type="term" value="C:plasma membrane"/>
    <property type="evidence" value="ECO:0007669"/>
    <property type="project" value="UniProtKB-SubCell"/>
</dbReference>
<keyword evidence="8" id="KW-1185">Reference proteome</keyword>
<evidence type="ECO:0000313" key="8">
    <source>
        <dbReference type="Proteomes" id="UP001107558"/>
    </source>
</evidence>
<comment type="function">
    <text evidence="6">Choline transporter.</text>
</comment>
<dbReference type="EMBL" id="JADBJN010000003">
    <property type="protein sequence ID" value="KAG5673587.1"/>
    <property type="molecule type" value="Genomic_DNA"/>
</dbReference>
<protein>
    <recommendedName>
        <fullName evidence="6">Choline transporter-like protein</fullName>
    </recommendedName>
</protein>
<evidence type="ECO:0000256" key="1">
    <source>
        <dbReference type="ARBA" id="ARBA00004141"/>
    </source>
</evidence>
<feature type="transmembrane region" description="Helical" evidence="6">
    <location>
        <begin position="50"/>
        <end position="72"/>
    </location>
</feature>
<dbReference type="AlphaFoldDB" id="A0A9J6BVN1"/>
<reference evidence="7" key="1">
    <citation type="submission" date="2021-03" db="EMBL/GenBank/DDBJ databases">
        <title>Chromosome level genome of the anhydrobiotic midge Polypedilum vanderplanki.</title>
        <authorList>
            <person name="Yoshida Y."/>
            <person name="Kikawada T."/>
            <person name="Gusev O."/>
        </authorList>
    </citation>
    <scope>NUCLEOTIDE SEQUENCE</scope>
    <source>
        <strain evidence="7">NIAS01</strain>
        <tissue evidence="7">Whole body or cell culture</tissue>
    </source>
</reference>
<dbReference type="OrthoDB" id="420519at2759"/>